<protein>
    <recommendedName>
        <fullName evidence="1">Queuosine precursor transporter</fullName>
    </recommendedName>
</protein>
<dbReference type="RefSeq" id="WP_272735356.1">
    <property type="nucleotide sequence ID" value="NZ_CP116942.1"/>
</dbReference>
<evidence type="ECO:0000256" key="1">
    <source>
        <dbReference type="NCBIfam" id="TIGR00697"/>
    </source>
</evidence>
<keyword evidence="2" id="KW-0812">Transmembrane</keyword>
<reference evidence="3" key="1">
    <citation type="submission" date="2023-01" db="EMBL/GenBank/DDBJ databases">
        <title>The diversity of Class Acidimicrobiia in South China Sea sediment environments and the proposal of Iamia marina sp. nov., a novel species of the genus Iamia.</title>
        <authorList>
            <person name="He Y."/>
            <person name="Tian X."/>
        </authorList>
    </citation>
    <scope>NUCLEOTIDE SEQUENCE</scope>
    <source>
        <strain evidence="3">DSM 19957</strain>
    </source>
</reference>
<keyword evidence="4" id="KW-1185">Reference proteome</keyword>
<feature type="transmembrane region" description="Helical" evidence="2">
    <location>
        <begin position="84"/>
        <end position="103"/>
    </location>
</feature>
<dbReference type="PANTHER" id="PTHR34300">
    <property type="entry name" value="QUEUOSINE PRECURSOR TRANSPORTER-RELATED"/>
    <property type="match status" value="1"/>
</dbReference>
<accession>A0AAF0BUI8</accession>
<evidence type="ECO:0000313" key="3">
    <source>
        <dbReference type="EMBL" id="WCO65830.1"/>
    </source>
</evidence>
<dbReference type="InterPro" id="IPR003744">
    <property type="entry name" value="YhhQ"/>
</dbReference>
<evidence type="ECO:0000313" key="4">
    <source>
        <dbReference type="Proteomes" id="UP001216390"/>
    </source>
</evidence>
<name>A0AAF0BUI8_9ACTN</name>
<dbReference type="NCBIfam" id="TIGR00697">
    <property type="entry name" value="queuosine precursor transporter"/>
    <property type="match status" value="1"/>
</dbReference>
<dbReference type="Proteomes" id="UP001216390">
    <property type="component" value="Chromosome"/>
</dbReference>
<organism evidence="3 4">
    <name type="scientific">Iamia majanohamensis</name>
    <dbReference type="NCBI Taxonomy" id="467976"/>
    <lineage>
        <taxon>Bacteria</taxon>
        <taxon>Bacillati</taxon>
        <taxon>Actinomycetota</taxon>
        <taxon>Acidimicrobiia</taxon>
        <taxon>Acidimicrobiales</taxon>
        <taxon>Iamiaceae</taxon>
        <taxon>Iamia</taxon>
    </lineage>
</organism>
<dbReference type="EMBL" id="CP116942">
    <property type="protein sequence ID" value="WCO65830.1"/>
    <property type="molecule type" value="Genomic_DNA"/>
</dbReference>
<feature type="transmembrane region" description="Helical" evidence="2">
    <location>
        <begin position="123"/>
        <end position="141"/>
    </location>
</feature>
<keyword evidence="2" id="KW-1133">Transmembrane helix</keyword>
<feature type="transmembrane region" description="Helical" evidence="2">
    <location>
        <begin position="162"/>
        <end position="188"/>
    </location>
</feature>
<keyword evidence="2" id="KW-0472">Membrane</keyword>
<evidence type="ECO:0000256" key="2">
    <source>
        <dbReference type="SAM" id="Phobius"/>
    </source>
</evidence>
<gene>
    <name evidence="3" type="ORF">PO878_15105</name>
</gene>
<dbReference type="PANTHER" id="PTHR34300:SF2">
    <property type="entry name" value="QUEUOSINE PRECURSOR TRANSPORTER-RELATED"/>
    <property type="match status" value="1"/>
</dbReference>
<feature type="transmembrane region" description="Helical" evidence="2">
    <location>
        <begin position="200"/>
        <end position="222"/>
    </location>
</feature>
<dbReference type="KEGG" id="ima:PO878_15105"/>
<proteinExistence type="predicted"/>
<dbReference type="AlphaFoldDB" id="A0AAF0BUI8"/>
<sequence length="230" mass="24541">MTTPTSAAPAPDRTGTSAPVVVSRAAVIAIGAYAGAQVIAQVTSLKIGVVLGRGVDMGTFVYPITFTLRDVVHKVAGRSAARTLILTCAGVNLFLAAYLGWTASVESDPSWGLGAEYEAVLGPIWRIVLASLAAMVLSELVDTEVYHWFVTRITTRFQWLRVLVSNAVSVPLDNLVFALGAFAPVAVLGTDGLPWATVWSIFWVNLWVKGLVSVASLPLIYATKDRRVPD</sequence>
<dbReference type="Pfam" id="PF02592">
    <property type="entry name" value="Vut_1"/>
    <property type="match status" value="1"/>
</dbReference>